<proteinExistence type="predicted"/>
<evidence type="ECO:0000313" key="2">
    <source>
        <dbReference type="Proteomes" id="UP000800036"/>
    </source>
</evidence>
<dbReference type="Proteomes" id="UP000800036">
    <property type="component" value="Unassembled WGS sequence"/>
</dbReference>
<protein>
    <submittedName>
        <fullName evidence="1">Uncharacterized protein</fullName>
    </submittedName>
</protein>
<accession>A0A6A5VMX9</accession>
<sequence>MRRPWSRLEQNPTPHVVVPTQKSRVEASALLTLGLIRARQNQGSVASQVLAIEGPLSGLSTLTVIIDAVYRRHASHLCRLQFNNHSHLLNCGSSAAVASCVSASAVPAWKQSQAIHSCCQRLRSTGALSYIVHEDVSTICNQPLANRAASQSDVLRLDTCPALYIREPTV</sequence>
<gene>
    <name evidence="1" type="ORF">BU23DRAFT_276433</name>
</gene>
<organism evidence="1 2">
    <name type="scientific">Bimuria novae-zelandiae CBS 107.79</name>
    <dbReference type="NCBI Taxonomy" id="1447943"/>
    <lineage>
        <taxon>Eukaryota</taxon>
        <taxon>Fungi</taxon>
        <taxon>Dikarya</taxon>
        <taxon>Ascomycota</taxon>
        <taxon>Pezizomycotina</taxon>
        <taxon>Dothideomycetes</taxon>
        <taxon>Pleosporomycetidae</taxon>
        <taxon>Pleosporales</taxon>
        <taxon>Massarineae</taxon>
        <taxon>Didymosphaeriaceae</taxon>
        <taxon>Bimuria</taxon>
    </lineage>
</organism>
<evidence type="ECO:0000313" key="1">
    <source>
        <dbReference type="EMBL" id="KAF1977930.1"/>
    </source>
</evidence>
<name>A0A6A5VMX9_9PLEO</name>
<dbReference type="AlphaFoldDB" id="A0A6A5VMX9"/>
<keyword evidence="2" id="KW-1185">Reference proteome</keyword>
<reference evidence="1" key="1">
    <citation type="journal article" date="2020" name="Stud. Mycol.">
        <title>101 Dothideomycetes genomes: a test case for predicting lifestyles and emergence of pathogens.</title>
        <authorList>
            <person name="Haridas S."/>
            <person name="Albert R."/>
            <person name="Binder M."/>
            <person name="Bloem J."/>
            <person name="Labutti K."/>
            <person name="Salamov A."/>
            <person name="Andreopoulos B."/>
            <person name="Baker S."/>
            <person name="Barry K."/>
            <person name="Bills G."/>
            <person name="Bluhm B."/>
            <person name="Cannon C."/>
            <person name="Castanera R."/>
            <person name="Culley D."/>
            <person name="Daum C."/>
            <person name="Ezra D."/>
            <person name="Gonzalez J."/>
            <person name="Henrissat B."/>
            <person name="Kuo A."/>
            <person name="Liang C."/>
            <person name="Lipzen A."/>
            <person name="Lutzoni F."/>
            <person name="Magnuson J."/>
            <person name="Mondo S."/>
            <person name="Nolan M."/>
            <person name="Ohm R."/>
            <person name="Pangilinan J."/>
            <person name="Park H.-J."/>
            <person name="Ramirez L."/>
            <person name="Alfaro M."/>
            <person name="Sun H."/>
            <person name="Tritt A."/>
            <person name="Yoshinaga Y."/>
            <person name="Zwiers L.-H."/>
            <person name="Turgeon B."/>
            <person name="Goodwin S."/>
            <person name="Spatafora J."/>
            <person name="Crous P."/>
            <person name="Grigoriev I."/>
        </authorList>
    </citation>
    <scope>NUCLEOTIDE SEQUENCE</scope>
    <source>
        <strain evidence="1">CBS 107.79</strain>
    </source>
</reference>
<dbReference type="EMBL" id="ML976662">
    <property type="protein sequence ID" value="KAF1977930.1"/>
    <property type="molecule type" value="Genomic_DNA"/>
</dbReference>